<reference evidence="2" key="1">
    <citation type="submission" date="2018-11" db="EMBL/GenBank/DDBJ databases">
        <authorList>
            <consortium name="Pathogen Informatics"/>
        </authorList>
    </citation>
    <scope>NUCLEOTIDE SEQUENCE</scope>
</reference>
<evidence type="ECO:0000313" key="3">
    <source>
        <dbReference type="Proteomes" id="UP000784294"/>
    </source>
</evidence>
<accession>A0A3S5AD66</accession>
<dbReference type="EMBL" id="CAAALY010017716">
    <property type="protein sequence ID" value="VEL13416.1"/>
    <property type="molecule type" value="Genomic_DNA"/>
</dbReference>
<name>A0A3S5AD66_9PLAT</name>
<keyword evidence="3" id="KW-1185">Reference proteome</keyword>
<dbReference type="AlphaFoldDB" id="A0A3S5AD66"/>
<feature type="region of interest" description="Disordered" evidence="1">
    <location>
        <begin position="1"/>
        <end position="85"/>
    </location>
</feature>
<protein>
    <submittedName>
        <fullName evidence="2">Uncharacterized protein</fullName>
    </submittedName>
</protein>
<sequence length="85" mass="9444">MKLRLDHENYSGSFAPTCDFPFEPPSLLRSSVRRQKSVSEKRRHQLLQKRNALSTGLSPHPAPAISSTSPSESSDVDEQTGVDYS</sequence>
<evidence type="ECO:0000256" key="1">
    <source>
        <dbReference type="SAM" id="MobiDB-lite"/>
    </source>
</evidence>
<evidence type="ECO:0000313" key="2">
    <source>
        <dbReference type="EMBL" id="VEL13416.1"/>
    </source>
</evidence>
<gene>
    <name evidence="2" type="ORF">PXEA_LOCUS6856</name>
</gene>
<organism evidence="2 3">
    <name type="scientific">Protopolystoma xenopodis</name>
    <dbReference type="NCBI Taxonomy" id="117903"/>
    <lineage>
        <taxon>Eukaryota</taxon>
        <taxon>Metazoa</taxon>
        <taxon>Spiralia</taxon>
        <taxon>Lophotrochozoa</taxon>
        <taxon>Platyhelminthes</taxon>
        <taxon>Monogenea</taxon>
        <taxon>Polyopisthocotylea</taxon>
        <taxon>Polystomatidea</taxon>
        <taxon>Polystomatidae</taxon>
        <taxon>Protopolystoma</taxon>
    </lineage>
</organism>
<feature type="compositionally biased region" description="Basic residues" evidence="1">
    <location>
        <begin position="31"/>
        <end position="47"/>
    </location>
</feature>
<feature type="compositionally biased region" description="Acidic residues" evidence="1">
    <location>
        <begin position="74"/>
        <end position="85"/>
    </location>
</feature>
<comment type="caution">
    <text evidence="2">The sequence shown here is derived from an EMBL/GenBank/DDBJ whole genome shotgun (WGS) entry which is preliminary data.</text>
</comment>
<proteinExistence type="predicted"/>
<dbReference type="Proteomes" id="UP000784294">
    <property type="component" value="Unassembled WGS sequence"/>
</dbReference>
<feature type="compositionally biased region" description="Low complexity" evidence="1">
    <location>
        <begin position="63"/>
        <end position="73"/>
    </location>
</feature>